<evidence type="ECO:0000259" key="2">
    <source>
        <dbReference type="Pfam" id="PF00472"/>
    </source>
</evidence>
<dbReference type="InterPro" id="IPR000352">
    <property type="entry name" value="Pep_chain_release_fac_I"/>
</dbReference>
<dbReference type="GO" id="GO:0003747">
    <property type="term" value="F:translation release factor activity"/>
    <property type="evidence" value="ECO:0007669"/>
    <property type="project" value="InterPro"/>
</dbReference>
<dbReference type="NCBIfam" id="NF006718">
    <property type="entry name" value="PRK09256.1"/>
    <property type="match status" value="1"/>
</dbReference>
<keyword evidence="3" id="KW-0378">Hydrolase</keyword>
<reference evidence="3 4" key="1">
    <citation type="submission" date="2020-07" db="EMBL/GenBank/DDBJ databases">
        <title>Complete genome sequence for Sandaracinobacter sp. M6.</title>
        <authorList>
            <person name="Tang Y."/>
            <person name="Liu Q."/>
            <person name="Guo Z."/>
            <person name="Lei P."/>
            <person name="Huang B."/>
        </authorList>
    </citation>
    <scope>NUCLEOTIDE SEQUENCE [LARGE SCALE GENOMIC DNA]</scope>
    <source>
        <strain evidence="3 4">M6</strain>
    </source>
</reference>
<feature type="region of interest" description="Disordered" evidence="1">
    <location>
        <begin position="108"/>
        <end position="140"/>
    </location>
</feature>
<dbReference type="Gene3D" id="3.30.160.20">
    <property type="match status" value="1"/>
</dbReference>
<dbReference type="GO" id="GO:0004045">
    <property type="term" value="F:peptidyl-tRNA hydrolase activity"/>
    <property type="evidence" value="ECO:0007669"/>
    <property type="project" value="UniProtKB-EC"/>
</dbReference>
<name>A0A7G5IHW4_9SPHN</name>
<dbReference type="AlphaFoldDB" id="A0A7G5IHW4"/>
<accession>A0A7G5IHW4</accession>
<gene>
    <name evidence="3" type="primary">arfB</name>
    <name evidence="3" type="ORF">H3309_00110</name>
</gene>
<dbReference type="EC" id="3.1.1.29" evidence="3"/>
<feature type="domain" description="Prokaryotic-type class I peptide chain release factors" evidence="2">
    <location>
        <begin position="9"/>
        <end position="132"/>
    </location>
</feature>
<feature type="compositionally biased region" description="Basic residues" evidence="1">
    <location>
        <begin position="126"/>
        <end position="140"/>
    </location>
</feature>
<proteinExistence type="predicted"/>
<evidence type="ECO:0000256" key="1">
    <source>
        <dbReference type="SAM" id="MobiDB-lite"/>
    </source>
</evidence>
<dbReference type="GO" id="GO:0072344">
    <property type="term" value="P:rescue of stalled ribosome"/>
    <property type="evidence" value="ECO:0007669"/>
    <property type="project" value="TreeGrafter"/>
</dbReference>
<dbReference type="PANTHER" id="PTHR47814:SF1">
    <property type="entry name" value="PEPTIDYL-TRNA HYDROLASE ARFB"/>
    <property type="match status" value="1"/>
</dbReference>
<evidence type="ECO:0000313" key="3">
    <source>
        <dbReference type="EMBL" id="QMW22956.1"/>
    </source>
</evidence>
<dbReference type="KEGG" id="sand:H3309_00110"/>
<sequence>MTLRINHRYAIEEAELDLSYIAARGPGGQNVNKVATAAQLRFDLFGSPSLPDEVKARAIPIAGSRLTQDGIIVLTADRFRTQLANRRDAIERLLAILAEAAVRPTIRRATKPSKAAKARRVEAKAKRGTIKAGRGRVRED</sequence>
<organism evidence="3 4">
    <name type="scientific">Sandaracinobacteroides saxicola</name>
    <dbReference type="NCBI Taxonomy" id="2759707"/>
    <lineage>
        <taxon>Bacteria</taxon>
        <taxon>Pseudomonadati</taxon>
        <taxon>Pseudomonadota</taxon>
        <taxon>Alphaproteobacteria</taxon>
        <taxon>Sphingomonadales</taxon>
        <taxon>Sphingosinicellaceae</taxon>
        <taxon>Sandaracinobacteroides</taxon>
    </lineage>
</organism>
<dbReference type="RefSeq" id="WP_182296340.1">
    <property type="nucleotide sequence ID" value="NZ_CP059851.1"/>
</dbReference>
<dbReference type="SUPFAM" id="SSF110916">
    <property type="entry name" value="Peptidyl-tRNA hydrolase domain-like"/>
    <property type="match status" value="1"/>
</dbReference>
<dbReference type="PANTHER" id="PTHR47814">
    <property type="entry name" value="PEPTIDYL-TRNA HYDROLASE ARFB"/>
    <property type="match status" value="1"/>
</dbReference>
<evidence type="ECO:0000313" key="4">
    <source>
        <dbReference type="Proteomes" id="UP000515292"/>
    </source>
</evidence>
<dbReference type="Pfam" id="PF00472">
    <property type="entry name" value="RF-1"/>
    <property type="match status" value="1"/>
</dbReference>
<dbReference type="EMBL" id="CP059851">
    <property type="protein sequence ID" value="QMW22956.1"/>
    <property type="molecule type" value="Genomic_DNA"/>
</dbReference>
<dbReference type="GO" id="GO:0043022">
    <property type="term" value="F:ribosome binding"/>
    <property type="evidence" value="ECO:0007669"/>
    <property type="project" value="TreeGrafter"/>
</dbReference>
<protein>
    <submittedName>
        <fullName evidence="3">Aminoacyl-tRNA hydrolase</fullName>
        <ecNumber evidence="3">3.1.1.29</ecNumber>
    </submittedName>
</protein>
<keyword evidence="4" id="KW-1185">Reference proteome</keyword>
<feature type="compositionally biased region" description="Basic residues" evidence="1">
    <location>
        <begin position="108"/>
        <end position="118"/>
    </location>
</feature>
<dbReference type="Proteomes" id="UP000515292">
    <property type="component" value="Chromosome"/>
</dbReference>